<reference evidence="1 2" key="1">
    <citation type="submission" date="2014-04" db="EMBL/GenBank/DDBJ databases">
        <authorList>
            <consortium name="DOE Joint Genome Institute"/>
            <person name="Kuo A."/>
            <person name="Kohler A."/>
            <person name="Nagy L.G."/>
            <person name="Floudas D."/>
            <person name="Copeland A."/>
            <person name="Barry K.W."/>
            <person name="Cichocki N."/>
            <person name="Veneault-Fourrey C."/>
            <person name="LaButti K."/>
            <person name="Lindquist E.A."/>
            <person name="Lipzen A."/>
            <person name="Lundell T."/>
            <person name="Morin E."/>
            <person name="Murat C."/>
            <person name="Sun H."/>
            <person name="Tunlid A."/>
            <person name="Henrissat B."/>
            <person name="Grigoriev I.V."/>
            <person name="Hibbett D.S."/>
            <person name="Martin F."/>
            <person name="Nordberg H.P."/>
            <person name="Cantor M.N."/>
            <person name="Hua S.X."/>
        </authorList>
    </citation>
    <scope>NUCLEOTIDE SEQUENCE [LARGE SCALE GENOMIC DNA]</scope>
    <source>
        <strain evidence="1 2">Foug A</strain>
    </source>
</reference>
<protein>
    <submittedName>
        <fullName evidence="1">Uncharacterized protein</fullName>
    </submittedName>
</protein>
<proteinExistence type="predicted"/>
<dbReference type="Proteomes" id="UP000053989">
    <property type="component" value="Unassembled WGS sequence"/>
</dbReference>
<dbReference type="EMBL" id="KN822118">
    <property type="protein sequence ID" value="KIM56353.1"/>
    <property type="molecule type" value="Genomic_DNA"/>
</dbReference>
<name>A0A0C2Z360_9AGAM</name>
<keyword evidence="2" id="KW-1185">Reference proteome</keyword>
<sequence>MFVERPSICIAPGHTCSMGDRTRSHDPLPIFPVDTTVGSLNDECSSELAVIRKSLLMSERLRALTQRIEVTADSRSGELGQSFAHFVHLINRTARSQASHAAFSGKLCNW</sequence>
<dbReference type="AlphaFoldDB" id="A0A0C2Z360"/>
<evidence type="ECO:0000313" key="1">
    <source>
        <dbReference type="EMBL" id="KIM56353.1"/>
    </source>
</evidence>
<dbReference type="InParanoid" id="A0A0C2Z360"/>
<organism evidence="1 2">
    <name type="scientific">Scleroderma citrinum Foug A</name>
    <dbReference type="NCBI Taxonomy" id="1036808"/>
    <lineage>
        <taxon>Eukaryota</taxon>
        <taxon>Fungi</taxon>
        <taxon>Dikarya</taxon>
        <taxon>Basidiomycota</taxon>
        <taxon>Agaricomycotina</taxon>
        <taxon>Agaricomycetes</taxon>
        <taxon>Agaricomycetidae</taxon>
        <taxon>Boletales</taxon>
        <taxon>Sclerodermatineae</taxon>
        <taxon>Sclerodermataceae</taxon>
        <taxon>Scleroderma</taxon>
    </lineage>
</organism>
<reference evidence="2" key="2">
    <citation type="submission" date="2015-01" db="EMBL/GenBank/DDBJ databases">
        <title>Evolutionary Origins and Diversification of the Mycorrhizal Mutualists.</title>
        <authorList>
            <consortium name="DOE Joint Genome Institute"/>
            <consortium name="Mycorrhizal Genomics Consortium"/>
            <person name="Kohler A."/>
            <person name="Kuo A."/>
            <person name="Nagy L.G."/>
            <person name="Floudas D."/>
            <person name="Copeland A."/>
            <person name="Barry K.W."/>
            <person name="Cichocki N."/>
            <person name="Veneault-Fourrey C."/>
            <person name="LaButti K."/>
            <person name="Lindquist E.A."/>
            <person name="Lipzen A."/>
            <person name="Lundell T."/>
            <person name="Morin E."/>
            <person name="Murat C."/>
            <person name="Riley R."/>
            <person name="Ohm R."/>
            <person name="Sun H."/>
            <person name="Tunlid A."/>
            <person name="Henrissat B."/>
            <person name="Grigoriev I.V."/>
            <person name="Hibbett D.S."/>
            <person name="Martin F."/>
        </authorList>
    </citation>
    <scope>NUCLEOTIDE SEQUENCE [LARGE SCALE GENOMIC DNA]</scope>
    <source>
        <strain evidence="2">Foug A</strain>
    </source>
</reference>
<dbReference type="HOGENOM" id="CLU_2172545_0_0_1"/>
<accession>A0A0C2Z360</accession>
<gene>
    <name evidence="1" type="ORF">SCLCIDRAFT_243712</name>
</gene>
<evidence type="ECO:0000313" key="2">
    <source>
        <dbReference type="Proteomes" id="UP000053989"/>
    </source>
</evidence>